<evidence type="ECO:0000256" key="2">
    <source>
        <dbReference type="ARBA" id="ARBA00022485"/>
    </source>
</evidence>
<dbReference type="Proteomes" id="UP000002277">
    <property type="component" value="Chromosome 16"/>
</dbReference>
<sequence length="508" mass="56359">MRPGGAFRQRGGTSHFVSRRLATPARGSSAAVMASPFSGALQLTDLDDFIGPSQECIKPVKVEKRAGSGVAKIRIEDDGSYFQINQDGGTRRLEKAKVSLNDCLACSGCITSAETVLITQQSHEELKKVLDANKMAAPSQQRLVVVSVSPQSRASLAARFQLNPTDTARKLTSFFKKIGVHFVFDTAFSRHFSLLESQREFVRRFRGQADCRQALPLLASACPGWICYAEKTHGSFILPHISTARSPQQVMGSLVKDFFAQQQHLTPDKIYHVTVMPCYDKKLEASRPDFFNQEHQTRDVDCVLTTGEVFRLLEEEGVSLPDLEPAPLDSLCSGASAEEPSSHRGGGSGGYLEHVFRHAARELFGIHVAEVTYKPLRNKDFQEVTLEKEGQVLLHFAMAYGFRNIQNLVQRLKRGRCPYHYVEVMACPSGCLNGGGQLQAPDRPSRELLQHVERLYGMVRAEAPEDAPGVRELYTHWLQGTDSECAGRLLHTQYHAVEKASTGLGIRW</sequence>
<evidence type="ECO:0000256" key="1">
    <source>
        <dbReference type="ARBA" id="ARBA00006596"/>
    </source>
</evidence>
<dbReference type="GO" id="GO:0051539">
    <property type="term" value="F:4 iron, 4 sulfur cluster binding"/>
    <property type="evidence" value="ECO:0007669"/>
    <property type="project" value="UniProtKB-KW"/>
</dbReference>
<evidence type="ECO:0000313" key="14">
    <source>
        <dbReference type="Proteomes" id="UP000002277"/>
    </source>
</evidence>
<dbReference type="PANTHER" id="PTHR11615">
    <property type="entry name" value="NITRATE, FORMATE, IRON DEHYDROGENASE"/>
    <property type="match status" value="1"/>
</dbReference>
<evidence type="ECO:0000256" key="9">
    <source>
        <dbReference type="ARBA" id="ARBA00041671"/>
    </source>
</evidence>
<accession>H2QA85</accession>
<dbReference type="GO" id="GO:0016226">
    <property type="term" value="P:iron-sulfur cluster assembly"/>
    <property type="evidence" value="ECO:0007669"/>
    <property type="project" value="Ensembl"/>
</dbReference>
<dbReference type="eggNOG" id="KOG2439">
    <property type="taxonomic scope" value="Eukaryota"/>
</dbReference>
<keyword evidence="4" id="KW-0408">Iron</keyword>
<dbReference type="AlphaFoldDB" id="H2QA85"/>
<evidence type="ECO:0000256" key="3">
    <source>
        <dbReference type="ARBA" id="ARBA00022723"/>
    </source>
</evidence>
<evidence type="ECO:0000313" key="13">
    <source>
        <dbReference type="Ensembl" id="ENSPTRP00000012917.3"/>
    </source>
</evidence>
<evidence type="ECO:0000256" key="8">
    <source>
        <dbReference type="ARBA" id="ARBA00041553"/>
    </source>
</evidence>
<dbReference type="Gene3D" id="3.40.950.10">
    <property type="entry name" value="Fe-only Hydrogenase (Larger Subunit), Chain L, domain 3"/>
    <property type="match status" value="1"/>
</dbReference>
<dbReference type="OMA" id="GYLHHVL"/>
<keyword evidence="2" id="KW-0004">4Fe-4S</keyword>
<dbReference type="PaxDb" id="9598-ENSPTRP00000012917"/>
<dbReference type="GeneTree" id="ENSGT00940000153514"/>
<keyword evidence="5" id="KW-0411">Iron-sulfur</keyword>
<dbReference type="Bgee" id="ENSPTRG00000007561">
    <property type="expression patterns" value="Expressed in cerebellar cortex and 21 other cell types or tissues"/>
</dbReference>
<dbReference type="GO" id="GO:0097361">
    <property type="term" value="C:cytosolic [4Fe-4S] assembly targeting complex"/>
    <property type="evidence" value="ECO:0000318"/>
    <property type="project" value="GO_Central"/>
</dbReference>
<dbReference type="InterPro" id="IPR003149">
    <property type="entry name" value="Fe_hydrogenase_ssu"/>
</dbReference>
<dbReference type="FunCoup" id="H2QA85">
    <property type="interactions" value="157"/>
</dbReference>
<dbReference type="GO" id="GO:0002244">
    <property type="term" value="P:hematopoietic progenitor cell differentiation"/>
    <property type="evidence" value="ECO:0007669"/>
    <property type="project" value="Ensembl"/>
</dbReference>
<reference evidence="13" key="2">
    <citation type="submission" date="2025-08" db="UniProtKB">
        <authorList>
            <consortium name="Ensembl"/>
        </authorList>
    </citation>
    <scope>IDENTIFICATION</scope>
</reference>
<dbReference type="Pfam" id="PF02906">
    <property type="entry name" value="Fe_hyd_lg_C"/>
    <property type="match status" value="1"/>
</dbReference>
<dbReference type="SMART" id="SM00902">
    <property type="entry name" value="Fe_hyd_SSU"/>
    <property type="match status" value="1"/>
</dbReference>
<dbReference type="SUPFAM" id="SSF53920">
    <property type="entry name" value="Fe-only hydrogenase"/>
    <property type="match status" value="1"/>
</dbReference>
<proteinExistence type="inferred from homology"/>
<dbReference type="InterPro" id="IPR050340">
    <property type="entry name" value="Cytosolic_Fe-S_CAF"/>
</dbReference>
<dbReference type="InParanoid" id="H2QA85"/>
<name>H2QA85_PANTR</name>
<dbReference type="EMBL" id="AACZ04008891">
    <property type="status" value="NOT_ANNOTATED_CDS"/>
    <property type="molecule type" value="Genomic_DNA"/>
</dbReference>
<evidence type="ECO:0000256" key="7">
    <source>
        <dbReference type="ARBA" id="ARBA00039851"/>
    </source>
</evidence>
<evidence type="ECO:0000259" key="12">
    <source>
        <dbReference type="SMART" id="SM00902"/>
    </source>
</evidence>
<organism evidence="13 14">
    <name type="scientific">Pan troglodytes</name>
    <name type="common">Chimpanzee</name>
    <dbReference type="NCBI Taxonomy" id="9598"/>
    <lineage>
        <taxon>Eukaryota</taxon>
        <taxon>Metazoa</taxon>
        <taxon>Chordata</taxon>
        <taxon>Craniata</taxon>
        <taxon>Vertebrata</taxon>
        <taxon>Euteleostomi</taxon>
        <taxon>Mammalia</taxon>
        <taxon>Eutheria</taxon>
        <taxon>Euarchontoglires</taxon>
        <taxon>Primates</taxon>
        <taxon>Haplorrhini</taxon>
        <taxon>Catarrhini</taxon>
        <taxon>Hominidae</taxon>
        <taxon>Pan</taxon>
    </lineage>
</organism>
<evidence type="ECO:0000256" key="4">
    <source>
        <dbReference type="ARBA" id="ARBA00023004"/>
    </source>
</evidence>
<evidence type="ECO:0000256" key="10">
    <source>
        <dbReference type="ARBA" id="ARBA00042668"/>
    </source>
</evidence>
<keyword evidence="3" id="KW-0479">Metal-binding</keyword>
<comment type="function">
    <text evidence="6">Component of the cytosolic iron-sulfur protein assembly (CIA) complex, a multiprotein complex that mediates the incorporation of iron-sulfur cluster into extramitochondrial Fe/S proteins. Seems to negatively regulate the level of HIF1A expression, although this effect could be indirect.</text>
</comment>
<protein>
    <recommendedName>
        <fullName evidence="7">Cytosolic iron-sulfur assembly component 3</fullName>
    </recommendedName>
    <alternativeName>
        <fullName evidence="9">Cytosolic Fe-S cluster assembly factor NARFL</fullName>
    </alternativeName>
    <alternativeName>
        <fullName evidence="10">Iron-only hydrogenase-like protein 1</fullName>
    </alternativeName>
    <alternativeName>
        <fullName evidence="8">Nuclear prelamin A recognition factor-like protein</fullName>
    </alternativeName>
</protein>
<feature type="domain" description="Iron hydrogenase small subunit" evidence="12">
    <location>
        <begin position="442"/>
        <end position="498"/>
    </location>
</feature>
<dbReference type="GO" id="GO:0046872">
    <property type="term" value="F:metal ion binding"/>
    <property type="evidence" value="ECO:0007669"/>
    <property type="project" value="UniProtKB-KW"/>
</dbReference>
<dbReference type="Pfam" id="PF02256">
    <property type="entry name" value="Fe_hyd_SSU"/>
    <property type="match status" value="1"/>
</dbReference>
<evidence type="ECO:0000256" key="11">
    <source>
        <dbReference type="ARBA" id="ARBA00046384"/>
    </source>
</evidence>
<gene>
    <name evidence="13 15" type="primary">CIAO3</name>
</gene>
<dbReference type="VGNC" id="VGNC:9091">
    <property type="gene designation" value="CIAO3"/>
</dbReference>
<dbReference type="InterPro" id="IPR009016">
    <property type="entry name" value="Fe_hydrogenase"/>
</dbReference>
<comment type="similarity">
    <text evidence="1">Belongs to the NARF family.</text>
</comment>
<dbReference type="Gene3D" id="3.40.50.1780">
    <property type="match status" value="1"/>
</dbReference>
<dbReference type="InterPro" id="IPR004108">
    <property type="entry name" value="Fe_hydrogenase_lsu_C"/>
</dbReference>
<evidence type="ECO:0000313" key="15">
    <source>
        <dbReference type="VGNC" id="VGNC:9091"/>
    </source>
</evidence>
<evidence type="ECO:0000256" key="5">
    <source>
        <dbReference type="ARBA" id="ARBA00023014"/>
    </source>
</evidence>
<dbReference type="FunFam" id="3.30.70.20:FF:000042">
    <property type="entry name" value="Cytosolic Fe-S cluster assembly factor NAR1"/>
    <property type="match status" value="1"/>
</dbReference>
<dbReference type="HOGENOM" id="CLU_018240_0_0_1"/>
<dbReference type="GO" id="GO:0001666">
    <property type="term" value="P:response to hypoxia"/>
    <property type="evidence" value="ECO:0007669"/>
    <property type="project" value="Ensembl"/>
</dbReference>
<dbReference type="Ensembl" id="ENSPTRT00000013944.3">
    <property type="protein sequence ID" value="ENSPTRP00000012917.3"/>
    <property type="gene ID" value="ENSPTRG00000007561.5"/>
</dbReference>
<evidence type="ECO:0000256" key="6">
    <source>
        <dbReference type="ARBA" id="ARBA00037412"/>
    </source>
</evidence>
<dbReference type="GO" id="GO:0032364">
    <property type="term" value="P:intracellular oxygen homeostasis"/>
    <property type="evidence" value="ECO:0007669"/>
    <property type="project" value="Ensembl"/>
</dbReference>
<dbReference type="GO" id="GO:0010468">
    <property type="term" value="P:regulation of gene expression"/>
    <property type="evidence" value="ECO:0007669"/>
    <property type="project" value="Ensembl"/>
</dbReference>
<reference evidence="13" key="3">
    <citation type="submission" date="2025-09" db="UniProtKB">
        <authorList>
            <consortium name="Ensembl"/>
        </authorList>
    </citation>
    <scope>IDENTIFICATION</scope>
</reference>
<keyword evidence="14" id="KW-1185">Reference proteome</keyword>
<comment type="subunit">
    <text evidence="11">External component of the CIA complex. In the CIA complex, interacts directly with CIAO1 and MMS19.</text>
</comment>
<reference evidence="13 14" key="1">
    <citation type="journal article" date="2005" name="Nature">
        <title>Initial sequence of the chimpanzee genome and comparison with the human genome.</title>
        <authorList>
            <consortium name="Chimpanzee sequencing and analysis consortium"/>
        </authorList>
    </citation>
    <scope>NUCLEOTIDE SEQUENCE [LARGE SCALE GENOMIC DNA]</scope>
</reference>